<dbReference type="Proteomes" id="UP000198565">
    <property type="component" value="Unassembled WGS sequence"/>
</dbReference>
<evidence type="ECO:0000313" key="3">
    <source>
        <dbReference type="Proteomes" id="UP000198565"/>
    </source>
</evidence>
<dbReference type="SUPFAM" id="SSF55811">
    <property type="entry name" value="Nudix"/>
    <property type="match status" value="1"/>
</dbReference>
<dbReference type="InterPro" id="IPR015797">
    <property type="entry name" value="NUDIX_hydrolase-like_dom_sf"/>
</dbReference>
<dbReference type="Pfam" id="PF00293">
    <property type="entry name" value="NUDIX"/>
    <property type="match status" value="1"/>
</dbReference>
<accession>A0A1I4IXA1</accession>
<feature type="domain" description="Nudix hydrolase" evidence="1">
    <location>
        <begin position="6"/>
        <end position="146"/>
    </location>
</feature>
<keyword evidence="3" id="KW-1185">Reference proteome</keyword>
<evidence type="ECO:0000313" key="2">
    <source>
        <dbReference type="EMBL" id="SFL58945.1"/>
    </source>
</evidence>
<name>A0A1I4IXA1_9BACI</name>
<dbReference type="Gene3D" id="3.90.79.10">
    <property type="entry name" value="Nucleoside Triphosphate Pyrophosphohydrolase"/>
    <property type="match status" value="1"/>
</dbReference>
<organism evidence="2 3">
    <name type="scientific">Gracilibacillus orientalis</name>
    <dbReference type="NCBI Taxonomy" id="334253"/>
    <lineage>
        <taxon>Bacteria</taxon>
        <taxon>Bacillati</taxon>
        <taxon>Bacillota</taxon>
        <taxon>Bacilli</taxon>
        <taxon>Bacillales</taxon>
        <taxon>Bacillaceae</taxon>
        <taxon>Gracilibacillus</taxon>
    </lineage>
</organism>
<dbReference type="AlphaFoldDB" id="A0A1I4IXA1"/>
<dbReference type="PROSITE" id="PS51462">
    <property type="entry name" value="NUDIX"/>
    <property type="match status" value="1"/>
</dbReference>
<gene>
    <name evidence="2" type="ORF">SAMN04487943_102347</name>
</gene>
<sequence>MKMKKGLIRPIVICLFSNNDSILVAEGYDSIKKQYFYRPIGGGIEYGELSSDALIREVQEEIEKEITNLKYLGTIENIFTYNGDIGHEVVMVYDASFVDDSLYKINSFEGKEDDGTSFKLFWKPLSEFENGQLRIVPESLMTLIQE</sequence>
<protein>
    <submittedName>
        <fullName evidence="2">NUDIX domain-containing protein</fullName>
    </submittedName>
</protein>
<dbReference type="CDD" id="cd04688">
    <property type="entry name" value="NUDIX_Hydrolase"/>
    <property type="match status" value="1"/>
</dbReference>
<evidence type="ECO:0000259" key="1">
    <source>
        <dbReference type="PROSITE" id="PS51462"/>
    </source>
</evidence>
<proteinExistence type="predicted"/>
<dbReference type="STRING" id="334253.SAMN04487943_102347"/>
<dbReference type="InterPro" id="IPR000086">
    <property type="entry name" value="NUDIX_hydrolase_dom"/>
</dbReference>
<dbReference type="RefSeq" id="WP_245780739.1">
    <property type="nucleotide sequence ID" value="NZ_FOTR01000002.1"/>
</dbReference>
<dbReference type="EMBL" id="FOTR01000002">
    <property type="protein sequence ID" value="SFL58945.1"/>
    <property type="molecule type" value="Genomic_DNA"/>
</dbReference>
<reference evidence="3" key="1">
    <citation type="submission" date="2016-10" db="EMBL/GenBank/DDBJ databases">
        <authorList>
            <person name="Varghese N."/>
            <person name="Submissions S."/>
        </authorList>
    </citation>
    <scope>NUCLEOTIDE SEQUENCE [LARGE SCALE GENOMIC DNA]</scope>
    <source>
        <strain evidence="3">CGMCC 1.4250</strain>
    </source>
</reference>